<keyword evidence="3" id="KW-1185">Reference proteome</keyword>
<comment type="caution">
    <text evidence="2">The sequence shown here is derived from an EMBL/GenBank/DDBJ whole genome shotgun (WGS) entry which is preliminary data.</text>
</comment>
<dbReference type="EMBL" id="CAJVQB010054193">
    <property type="protein sequence ID" value="CAG8836705.1"/>
    <property type="molecule type" value="Genomic_DNA"/>
</dbReference>
<dbReference type="Proteomes" id="UP000789901">
    <property type="component" value="Unassembled WGS sequence"/>
</dbReference>
<keyword evidence="1" id="KW-0472">Membrane</keyword>
<name>A0ABN7WNR3_GIGMA</name>
<keyword evidence="1" id="KW-1133">Transmembrane helix</keyword>
<proteinExistence type="predicted"/>
<feature type="non-terminal residue" evidence="2">
    <location>
        <position position="1"/>
    </location>
</feature>
<protein>
    <submittedName>
        <fullName evidence="2">28229_t:CDS:1</fullName>
    </submittedName>
</protein>
<evidence type="ECO:0000313" key="3">
    <source>
        <dbReference type="Proteomes" id="UP000789901"/>
    </source>
</evidence>
<evidence type="ECO:0000256" key="1">
    <source>
        <dbReference type="SAM" id="Phobius"/>
    </source>
</evidence>
<gene>
    <name evidence="2" type="ORF">GMARGA_LOCUS33163</name>
</gene>
<accession>A0ABN7WNR3</accession>
<sequence length="152" mass="17405">TNTIKPQPEIAIFDALKNLLNYLNTKLEDKFYHSLREVTKISIFVELITIWQLAYNCYGPTICAKDQTKVAKIIEKLHTKISSFEKATYITVFALTAILLGIPLLVLAFIPSNQKETKANIFFKNNIVLKELIKSNAKLIELYFNKTAYDQS</sequence>
<keyword evidence="1" id="KW-0812">Transmembrane</keyword>
<organism evidence="2 3">
    <name type="scientific">Gigaspora margarita</name>
    <dbReference type="NCBI Taxonomy" id="4874"/>
    <lineage>
        <taxon>Eukaryota</taxon>
        <taxon>Fungi</taxon>
        <taxon>Fungi incertae sedis</taxon>
        <taxon>Mucoromycota</taxon>
        <taxon>Glomeromycotina</taxon>
        <taxon>Glomeromycetes</taxon>
        <taxon>Diversisporales</taxon>
        <taxon>Gigasporaceae</taxon>
        <taxon>Gigaspora</taxon>
    </lineage>
</organism>
<evidence type="ECO:0000313" key="2">
    <source>
        <dbReference type="EMBL" id="CAG8836705.1"/>
    </source>
</evidence>
<feature type="transmembrane region" description="Helical" evidence="1">
    <location>
        <begin position="87"/>
        <end position="110"/>
    </location>
</feature>
<reference evidence="2 3" key="1">
    <citation type="submission" date="2021-06" db="EMBL/GenBank/DDBJ databases">
        <authorList>
            <person name="Kallberg Y."/>
            <person name="Tangrot J."/>
            <person name="Rosling A."/>
        </authorList>
    </citation>
    <scope>NUCLEOTIDE SEQUENCE [LARGE SCALE GENOMIC DNA]</scope>
    <source>
        <strain evidence="2 3">120-4 pot B 10/14</strain>
    </source>
</reference>